<organism evidence="2 3">
    <name type="scientific">Pedococcus ginsenosidimutans</name>
    <dbReference type="NCBI Taxonomy" id="490570"/>
    <lineage>
        <taxon>Bacteria</taxon>
        <taxon>Bacillati</taxon>
        <taxon>Actinomycetota</taxon>
        <taxon>Actinomycetes</taxon>
        <taxon>Micrococcales</taxon>
        <taxon>Intrasporangiaceae</taxon>
        <taxon>Pedococcus</taxon>
    </lineage>
</organism>
<evidence type="ECO:0000256" key="1">
    <source>
        <dbReference type="SAM" id="MobiDB-lite"/>
    </source>
</evidence>
<feature type="region of interest" description="Disordered" evidence="1">
    <location>
        <begin position="273"/>
        <end position="299"/>
    </location>
</feature>
<reference evidence="3" key="1">
    <citation type="journal article" date="2019" name="Int. J. Syst. Evol. Microbiol.">
        <title>The Global Catalogue of Microorganisms (GCM) 10K type strain sequencing project: providing services to taxonomists for standard genome sequencing and annotation.</title>
        <authorList>
            <consortium name="The Broad Institute Genomics Platform"/>
            <consortium name="The Broad Institute Genome Sequencing Center for Infectious Disease"/>
            <person name="Wu L."/>
            <person name="Ma J."/>
        </authorList>
    </citation>
    <scope>NUCLEOTIDE SEQUENCE [LARGE SCALE GENOMIC DNA]</scope>
    <source>
        <strain evidence="3">JCM 18961</strain>
    </source>
</reference>
<evidence type="ECO:0000313" key="2">
    <source>
        <dbReference type="EMBL" id="GAA4709818.1"/>
    </source>
</evidence>
<accession>A0ABP8XK85</accession>
<proteinExistence type="predicted"/>
<feature type="region of interest" description="Disordered" evidence="1">
    <location>
        <begin position="156"/>
        <end position="177"/>
    </location>
</feature>
<name>A0ABP8XK85_9MICO</name>
<dbReference type="RefSeq" id="WP_345500571.1">
    <property type="nucleotide sequence ID" value="NZ_BAABLO010000001.1"/>
</dbReference>
<gene>
    <name evidence="2" type="ORF">GCM10025782_02310</name>
</gene>
<protein>
    <recommendedName>
        <fullName evidence="4">DUF5667 domain-containing protein</fullName>
    </recommendedName>
</protein>
<dbReference type="Proteomes" id="UP001500556">
    <property type="component" value="Unassembled WGS sequence"/>
</dbReference>
<evidence type="ECO:0008006" key="4">
    <source>
        <dbReference type="Google" id="ProtNLM"/>
    </source>
</evidence>
<comment type="caution">
    <text evidence="2">The sequence shown here is derived from an EMBL/GenBank/DDBJ whole genome shotgun (WGS) entry which is preliminary data.</text>
</comment>
<dbReference type="EMBL" id="BAABLO010000001">
    <property type="protein sequence ID" value="GAA4709818.1"/>
    <property type="molecule type" value="Genomic_DNA"/>
</dbReference>
<sequence length="397" mass="39557">MPLINRSADRFQRALEGERITDDELDRLLETSRRLATVGSSLGPGPDPAFVATLRERLTAEAANLPAASTRARRTGNAARSAAGPAPAVLVVGRGLPRMLAGATASALLVGGVVGLVSRGAVPGDTLYPVKGWLDGVAVRLADSDLDRGRTQLDQAQEHISDARDLADRPSPDSQDIDTALDAATGSVIGGQRSLDRAWSETQNPQALLEMRDFTARALPQVDALRTEVPAASLPALRRLESLLRQSEVATARRIAACGGGCATALSSGLGPSSLPSSLTAGRPASATSTAAPTRTGVTVTVPGAPVTSGAGGLPPAPSVSGGTGGVVVGGGGSGATLSTGGATVNLPTLSATLPLPSATLSVPLPSATVGTGGVTATVPGTTLGPVTLPGVTLSVP</sequence>
<keyword evidence="3" id="KW-1185">Reference proteome</keyword>
<feature type="compositionally biased region" description="Basic and acidic residues" evidence="1">
    <location>
        <begin position="156"/>
        <end position="171"/>
    </location>
</feature>
<evidence type="ECO:0000313" key="3">
    <source>
        <dbReference type="Proteomes" id="UP001500556"/>
    </source>
</evidence>